<name>A0A017SFM3_ASPRC</name>
<gene>
    <name evidence="1" type="ORF">EURHEDRAFT_402001</name>
</gene>
<evidence type="ECO:0000313" key="2">
    <source>
        <dbReference type="Proteomes" id="UP000019804"/>
    </source>
</evidence>
<dbReference type="GeneID" id="63695246"/>
<dbReference type="HOGENOM" id="CLU_1712881_0_0_1"/>
<proteinExistence type="predicted"/>
<dbReference type="AlphaFoldDB" id="A0A017SFM3"/>
<keyword evidence="2" id="KW-1185">Reference proteome</keyword>
<dbReference type="EMBL" id="KK088420">
    <property type="protein sequence ID" value="EYE95823.1"/>
    <property type="molecule type" value="Genomic_DNA"/>
</dbReference>
<dbReference type="RefSeq" id="XP_040639511.1">
    <property type="nucleotide sequence ID" value="XM_040780122.1"/>
</dbReference>
<organism evidence="1 2">
    <name type="scientific">Aspergillus ruber (strain CBS 135680)</name>
    <dbReference type="NCBI Taxonomy" id="1388766"/>
    <lineage>
        <taxon>Eukaryota</taxon>
        <taxon>Fungi</taxon>
        <taxon>Dikarya</taxon>
        <taxon>Ascomycota</taxon>
        <taxon>Pezizomycotina</taxon>
        <taxon>Eurotiomycetes</taxon>
        <taxon>Eurotiomycetidae</taxon>
        <taxon>Eurotiales</taxon>
        <taxon>Aspergillaceae</taxon>
        <taxon>Aspergillus</taxon>
        <taxon>Aspergillus subgen. Aspergillus</taxon>
    </lineage>
</organism>
<protein>
    <submittedName>
        <fullName evidence="1">Uncharacterized protein</fullName>
    </submittedName>
</protein>
<dbReference type="Proteomes" id="UP000019804">
    <property type="component" value="Unassembled WGS sequence"/>
</dbReference>
<sequence length="153" mass="17128">MLVKAVSLDSNSVVDEEVDTDYILYICSNFIIVDHNKLVHFAHLSVQEYLMNGAKHGYSTVDAHNQTAMDSLLYLLASNFKNGTDTGKKDELLELTALYWPFHYSFALVNEGKGTPLQALLKKFLVAGEIRNGFTTRFENLTSCFAELTPSRG</sequence>
<evidence type="ECO:0000313" key="1">
    <source>
        <dbReference type="EMBL" id="EYE95823.1"/>
    </source>
</evidence>
<dbReference type="OrthoDB" id="7464126at2759"/>
<accession>A0A017SFM3</accession>
<reference evidence="2" key="1">
    <citation type="journal article" date="2014" name="Nat. Commun.">
        <title>Genomic adaptations of the halophilic Dead Sea filamentous fungus Eurotium rubrum.</title>
        <authorList>
            <person name="Kis-Papo T."/>
            <person name="Weig A.R."/>
            <person name="Riley R."/>
            <person name="Persoh D."/>
            <person name="Salamov A."/>
            <person name="Sun H."/>
            <person name="Lipzen A."/>
            <person name="Wasser S.P."/>
            <person name="Rambold G."/>
            <person name="Grigoriev I.V."/>
            <person name="Nevo E."/>
        </authorList>
    </citation>
    <scope>NUCLEOTIDE SEQUENCE [LARGE SCALE GENOMIC DNA]</scope>
    <source>
        <strain evidence="2">CBS 135680</strain>
    </source>
</reference>